<dbReference type="AlphaFoldDB" id="A0AAN6MZY4"/>
<evidence type="ECO:0000256" key="1">
    <source>
        <dbReference type="ARBA" id="ARBA00011961"/>
    </source>
</evidence>
<dbReference type="EMBL" id="MU853877">
    <property type="protein sequence ID" value="KAK3936652.1"/>
    <property type="molecule type" value="Genomic_DNA"/>
</dbReference>
<evidence type="ECO:0000256" key="2">
    <source>
        <dbReference type="ARBA" id="ARBA00048655"/>
    </source>
</evidence>
<feature type="compositionally biased region" description="Low complexity" evidence="3">
    <location>
        <begin position="358"/>
        <end position="370"/>
    </location>
</feature>
<organism evidence="4 5">
    <name type="scientific">Diplogelasinospora grovesii</name>
    <dbReference type="NCBI Taxonomy" id="303347"/>
    <lineage>
        <taxon>Eukaryota</taxon>
        <taxon>Fungi</taxon>
        <taxon>Dikarya</taxon>
        <taxon>Ascomycota</taxon>
        <taxon>Pezizomycotina</taxon>
        <taxon>Sordariomycetes</taxon>
        <taxon>Sordariomycetidae</taxon>
        <taxon>Sordariales</taxon>
        <taxon>Diplogelasinosporaceae</taxon>
        <taxon>Diplogelasinospora</taxon>
    </lineage>
</organism>
<dbReference type="Proteomes" id="UP001303473">
    <property type="component" value="Unassembled WGS sequence"/>
</dbReference>
<dbReference type="InterPro" id="IPR016477">
    <property type="entry name" value="Fructo-/Ketosamine-3-kinase"/>
</dbReference>
<dbReference type="PANTHER" id="PTHR12149">
    <property type="entry name" value="FRUCTOSAMINE 3 KINASE-RELATED PROTEIN"/>
    <property type="match status" value="1"/>
</dbReference>
<dbReference type="GO" id="GO:0016301">
    <property type="term" value="F:kinase activity"/>
    <property type="evidence" value="ECO:0007669"/>
    <property type="project" value="UniProtKB-KW"/>
</dbReference>
<dbReference type="PANTHER" id="PTHR12149:SF8">
    <property type="entry name" value="PROTEIN-RIBULOSAMINE 3-KINASE"/>
    <property type="match status" value="1"/>
</dbReference>
<feature type="region of interest" description="Disordered" evidence="3">
    <location>
        <begin position="444"/>
        <end position="564"/>
    </location>
</feature>
<keyword evidence="4" id="KW-0418">Kinase</keyword>
<protein>
    <recommendedName>
        <fullName evidence="1">protein-ribulosamine 3-kinase</fullName>
        <ecNumber evidence="1">2.7.1.172</ecNumber>
    </recommendedName>
</protein>
<gene>
    <name evidence="4" type="ORF">QBC46DRAFT_295882</name>
</gene>
<feature type="compositionally biased region" description="Basic and acidic residues" evidence="3">
    <location>
        <begin position="386"/>
        <end position="402"/>
    </location>
</feature>
<keyword evidence="4" id="KW-0808">Transferase</keyword>
<dbReference type="InterPro" id="IPR011009">
    <property type="entry name" value="Kinase-like_dom_sf"/>
</dbReference>
<feature type="region of interest" description="Disordered" evidence="3">
    <location>
        <begin position="346"/>
        <end position="402"/>
    </location>
</feature>
<sequence>MNYDDKDIIELGLEIGNGNTKLDPSVIAELPKGCRVIATECHGVSFWASTGQIEVELADGETTESFFIKVISKDTGKGMVHGEFESMKAIHAVLPDFAPRPIAWGTYQTIPQTYFFLCEFRYMCHPHQMPDPVEFSHRLATIHKESQSPTGKFGFHVTTFAGNLPQMVEWEDSWETFFSKSLREALDLEIAQRGGTTDPELEELAPVIFDKVIPRLLRPLESDGRSVKPSLIHGDLWYANSGVDDDTGDSLIFDACCFYAHNEYEFGQWRPTCNRFGSEYLDAYYQHAMISEPEQDFDGRVDLYKLRFNTHVSALFSDNPGLHEQMLGDMRDLAQRYGQEAIPAKEPVAHSPTDPGYASAPPISEPSSPERTPGDIEVESIPAQETDGKFDGNARAEESCEERAAPSIVPLFCQPLQQPFPTETSGNNPETLEALSSEVTIVQTTTKPVPEDSHPIGDTPAASEDIKTPEHVANSRKESRPQSPLMTSQEKPRSMDTSTNRAEKASQASTVHVEDSTTDFHAPDYSLPKKTGRIDSVDSGYLSSDDEGPDGPMRRERRTAAVIA</sequence>
<dbReference type="SUPFAM" id="SSF56112">
    <property type="entry name" value="Protein kinase-like (PK-like)"/>
    <property type="match status" value="1"/>
</dbReference>
<evidence type="ECO:0000313" key="5">
    <source>
        <dbReference type="Proteomes" id="UP001303473"/>
    </source>
</evidence>
<dbReference type="GO" id="GO:0102193">
    <property type="term" value="F:protein-ribulosamine 3-kinase activity"/>
    <property type="evidence" value="ECO:0007669"/>
    <property type="project" value="UniProtKB-EC"/>
</dbReference>
<accession>A0AAN6MZY4</accession>
<evidence type="ECO:0000313" key="4">
    <source>
        <dbReference type="EMBL" id="KAK3936652.1"/>
    </source>
</evidence>
<name>A0AAN6MZY4_9PEZI</name>
<reference evidence="5" key="1">
    <citation type="journal article" date="2023" name="Mol. Phylogenet. Evol.">
        <title>Genome-scale phylogeny and comparative genomics of the fungal order Sordariales.</title>
        <authorList>
            <person name="Hensen N."/>
            <person name="Bonometti L."/>
            <person name="Westerberg I."/>
            <person name="Brannstrom I.O."/>
            <person name="Guillou S."/>
            <person name="Cros-Aarteil S."/>
            <person name="Calhoun S."/>
            <person name="Haridas S."/>
            <person name="Kuo A."/>
            <person name="Mondo S."/>
            <person name="Pangilinan J."/>
            <person name="Riley R."/>
            <person name="LaButti K."/>
            <person name="Andreopoulos B."/>
            <person name="Lipzen A."/>
            <person name="Chen C."/>
            <person name="Yan M."/>
            <person name="Daum C."/>
            <person name="Ng V."/>
            <person name="Clum A."/>
            <person name="Steindorff A."/>
            <person name="Ohm R.A."/>
            <person name="Martin F."/>
            <person name="Silar P."/>
            <person name="Natvig D.O."/>
            <person name="Lalanne C."/>
            <person name="Gautier V."/>
            <person name="Ament-Velasquez S.L."/>
            <person name="Kruys A."/>
            <person name="Hutchinson M.I."/>
            <person name="Powell A.J."/>
            <person name="Barry K."/>
            <person name="Miller A.N."/>
            <person name="Grigoriev I.V."/>
            <person name="Debuchy R."/>
            <person name="Gladieux P."/>
            <person name="Hiltunen Thoren M."/>
            <person name="Johannesson H."/>
        </authorList>
    </citation>
    <scope>NUCLEOTIDE SEQUENCE [LARGE SCALE GENOMIC DNA]</scope>
    <source>
        <strain evidence="5">CBS 340.73</strain>
    </source>
</reference>
<dbReference type="EC" id="2.7.1.172" evidence="1"/>
<dbReference type="Pfam" id="PF03881">
    <property type="entry name" value="Fructosamin_kin"/>
    <property type="match status" value="1"/>
</dbReference>
<proteinExistence type="predicted"/>
<dbReference type="Gene3D" id="3.90.1200.10">
    <property type="match status" value="1"/>
</dbReference>
<comment type="catalytic activity">
    <reaction evidence="2">
        <text>N(6)-D-ribulosyl-L-lysyl-[protein] + ATP = N(6)-(3-O-phospho-D-ribulosyl)-L-lysyl-[protein] + ADP + H(+)</text>
        <dbReference type="Rhea" id="RHEA:48432"/>
        <dbReference type="Rhea" id="RHEA-COMP:12103"/>
        <dbReference type="Rhea" id="RHEA-COMP:12104"/>
        <dbReference type="ChEBI" id="CHEBI:15378"/>
        <dbReference type="ChEBI" id="CHEBI:30616"/>
        <dbReference type="ChEBI" id="CHEBI:90418"/>
        <dbReference type="ChEBI" id="CHEBI:90420"/>
        <dbReference type="ChEBI" id="CHEBI:456216"/>
        <dbReference type="EC" id="2.7.1.172"/>
    </reaction>
    <physiologicalReaction direction="left-to-right" evidence="2">
        <dbReference type="Rhea" id="RHEA:48433"/>
    </physiologicalReaction>
</comment>
<feature type="compositionally biased region" description="Polar residues" evidence="3">
    <location>
        <begin position="481"/>
        <end position="510"/>
    </location>
</feature>
<feature type="compositionally biased region" description="Basic and acidic residues" evidence="3">
    <location>
        <begin position="464"/>
        <end position="480"/>
    </location>
</feature>
<keyword evidence="5" id="KW-1185">Reference proteome</keyword>
<comment type="caution">
    <text evidence="4">The sequence shown here is derived from an EMBL/GenBank/DDBJ whole genome shotgun (WGS) entry which is preliminary data.</text>
</comment>
<evidence type="ECO:0000256" key="3">
    <source>
        <dbReference type="SAM" id="MobiDB-lite"/>
    </source>
</evidence>